<name>A0ACA9SHT8_9GLOM</name>
<evidence type="ECO:0000313" key="1">
    <source>
        <dbReference type="EMBL" id="CAG8840320.1"/>
    </source>
</evidence>
<reference evidence="1" key="1">
    <citation type="submission" date="2021-06" db="EMBL/GenBank/DDBJ databases">
        <authorList>
            <person name="Kallberg Y."/>
            <person name="Tangrot J."/>
            <person name="Rosling A."/>
        </authorList>
    </citation>
    <scope>NUCLEOTIDE SEQUENCE</scope>
    <source>
        <strain evidence="1">MA461A</strain>
    </source>
</reference>
<gene>
    <name evidence="1" type="ORF">RPERSI_LOCUS31390</name>
</gene>
<organism evidence="1 2">
    <name type="scientific">Racocetra persica</name>
    <dbReference type="NCBI Taxonomy" id="160502"/>
    <lineage>
        <taxon>Eukaryota</taxon>
        <taxon>Fungi</taxon>
        <taxon>Fungi incertae sedis</taxon>
        <taxon>Mucoromycota</taxon>
        <taxon>Glomeromycotina</taxon>
        <taxon>Glomeromycetes</taxon>
        <taxon>Diversisporales</taxon>
        <taxon>Gigasporaceae</taxon>
        <taxon>Racocetra</taxon>
    </lineage>
</organism>
<comment type="caution">
    <text evidence="1">The sequence shown here is derived from an EMBL/GenBank/DDBJ whole genome shotgun (WGS) entry which is preliminary data.</text>
</comment>
<feature type="non-terminal residue" evidence="1">
    <location>
        <position position="136"/>
    </location>
</feature>
<feature type="non-terminal residue" evidence="1">
    <location>
        <position position="1"/>
    </location>
</feature>
<proteinExistence type="predicted"/>
<evidence type="ECO:0000313" key="2">
    <source>
        <dbReference type="Proteomes" id="UP000789920"/>
    </source>
</evidence>
<dbReference type="Proteomes" id="UP000789920">
    <property type="component" value="Unassembled WGS sequence"/>
</dbReference>
<dbReference type="EMBL" id="CAJVQC010126353">
    <property type="protein sequence ID" value="CAG8840320.1"/>
    <property type="molecule type" value="Genomic_DNA"/>
</dbReference>
<keyword evidence="2" id="KW-1185">Reference proteome</keyword>
<accession>A0ACA9SHT8</accession>
<protein>
    <submittedName>
        <fullName evidence="1">30367_t:CDS:1</fullName>
    </submittedName>
</protein>
<sequence length="136" mass="15943">NTNSTSNINLADKRDDIFYDPLKHKTQSETCYSTKSETREYIRTRWISEDFLPEDLKSTKVSQPYTLSNPEFTFIEKFLEKREQRRLSRNDLLVMNAMGPNTNITNSLPPQTIQPIPTNNFEIPTQYMALLESEIF</sequence>